<reference evidence="2 3" key="1">
    <citation type="submission" date="2019-02" db="EMBL/GenBank/DDBJ databases">
        <authorList>
            <consortium name="Pathogen Informatics"/>
        </authorList>
    </citation>
    <scope>NUCLEOTIDE SEQUENCE [LARGE SCALE GENOMIC DNA]</scope>
    <source>
        <strain evidence="2 3">3012STDY6756504</strain>
    </source>
</reference>
<dbReference type="EMBL" id="LR215973">
    <property type="protein sequence ID" value="VFA98273.1"/>
    <property type="molecule type" value="Genomic_DNA"/>
</dbReference>
<dbReference type="EC" id="2.3.1.-" evidence="2"/>
<dbReference type="InterPro" id="IPR023213">
    <property type="entry name" value="CAT-like_dom_sf"/>
</dbReference>
<dbReference type="GO" id="GO:0016746">
    <property type="term" value="F:acyltransferase activity"/>
    <property type="evidence" value="ECO:0007669"/>
    <property type="project" value="UniProtKB-KW"/>
</dbReference>
<organism evidence="2 3">
    <name type="scientific">Nocardia cyriacigeorgica</name>
    <dbReference type="NCBI Taxonomy" id="135487"/>
    <lineage>
        <taxon>Bacteria</taxon>
        <taxon>Bacillati</taxon>
        <taxon>Actinomycetota</taxon>
        <taxon>Actinomycetes</taxon>
        <taxon>Mycobacteriales</taxon>
        <taxon>Nocardiaceae</taxon>
        <taxon>Nocardia</taxon>
    </lineage>
</organism>
<accession>A0A4V6YTC7</accession>
<dbReference type="SUPFAM" id="SSF52777">
    <property type="entry name" value="CoA-dependent acyltransferases"/>
    <property type="match status" value="2"/>
</dbReference>
<proteinExistence type="predicted"/>
<dbReference type="RefSeq" id="WP_130916938.1">
    <property type="nucleotide sequence ID" value="NZ_LR215973.1"/>
</dbReference>
<dbReference type="Gene3D" id="3.30.559.10">
    <property type="entry name" value="Chloramphenicol acetyltransferase-like domain"/>
    <property type="match status" value="1"/>
</dbReference>
<protein>
    <submittedName>
        <fullName evidence="2">SL659 acyltransferase papA1</fullName>
        <ecNumber evidence="2">2.3.1.-</ecNumber>
    </submittedName>
</protein>
<evidence type="ECO:0000313" key="2">
    <source>
        <dbReference type="EMBL" id="VFA98273.1"/>
    </source>
</evidence>
<name>A0A4V6YTC7_9NOCA</name>
<gene>
    <name evidence="2" type="primary">papA1_3</name>
    <name evidence="2" type="ORF">NCTC10797_02040</name>
</gene>
<keyword evidence="2" id="KW-0012">Acyltransferase</keyword>
<keyword evidence="2" id="KW-0808">Transferase</keyword>
<dbReference type="Proteomes" id="UP000290439">
    <property type="component" value="Chromosome"/>
</dbReference>
<dbReference type="Pfam" id="PF00668">
    <property type="entry name" value="Condensation"/>
    <property type="match status" value="1"/>
</dbReference>
<dbReference type="InterPro" id="IPR001242">
    <property type="entry name" value="Condensation_dom"/>
</dbReference>
<dbReference type="AlphaFoldDB" id="A0A4V6YTC7"/>
<dbReference type="Gene3D" id="3.30.559.30">
    <property type="entry name" value="Nonribosomal peptide synthetase, condensation domain"/>
    <property type="match status" value="1"/>
</dbReference>
<evidence type="ECO:0000259" key="1">
    <source>
        <dbReference type="Pfam" id="PF00668"/>
    </source>
</evidence>
<sequence>MEMTLTEDWLPKPGELLRFSPTTATLDAVARTGTAPAPATYLQQSHIRRWAERRDGPNPQASELSLVFTVAAPLDRDALRRAFTTFIRRHDTLRSWFDLDPGADGFTLTRHLLAPEDVELEIVDSGSFDSGELLRDELVRRFRDHADPTTWPALDCGAVDHGADGFTLVYSTDHAFSDGLSLVTAIFELHLLYSSYRDGVEPPAVPVGSYVEFAVTERETVAAEPPELDRLTELVTRYAPRVRPLPWDLGLEPGDVADSRGTKTDLLDAAGCERFAAVCAAAGGSFSAGLFAAVARTEFDIAGRTGYLGLNVVGTRHEPALQFAQGWFINLLPIAFEVDADTNFGTAVTRAKAAQDSVKTLANIPIHAAIERAAERTGAPMPATTDWPWVSYMDVRSISGAALTAALPGVSDIHGLGSRSKLDRPGPIWFSREHDRLHVTAMFPDTAAASASAQRYLDRLRSVLRAIADTGEFPAPPPGSR</sequence>
<dbReference type="GO" id="GO:0008610">
    <property type="term" value="P:lipid biosynthetic process"/>
    <property type="evidence" value="ECO:0007669"/>
    <property type="project" value="UniProtKB-ARBA"/>
</dbReference>
<evidence type="ECO:0000313" key="3">
    <source>
        <dbReference type="Proteomes" id="UP000290439"/>
    </source>
</evidence>
<feature type="domain" description="Condensation" evidence="1">
    <location>
        <begin position="48"/>
        <end position="366"/>
    </location>
</feature>